<dbReference type="PANTHER" id="PTHR37423">
    <property type="entry name" value="SOLUBLE LYTIC MUREIN TRANSGLYCOSYLASE-RELATED"/>
    <property type="match status" value="1"/>
</dbReference>
<protein>
    <recommendedName>
        <fullName evidence="2">Transglycosylase SLT domain-containing protein</fullName>
    </recommendedName>
</protein>
<dbReference type="GO" id="GO:0042597">
    <property type="term" value="C:periplasmic space"/>
    <property type="evidence" value="ECO:0007669"/>
    <property type="project" value="InterPro"/>
</dbReference>
<evidence type="ECO:0000313" key="4">
    <source>
        <dbReference type="Proteomes" id="UP000034487"/>
    </source>
</evidence>
<feature type="domain" description="Transglycosylase SLT" evidence="2">
    <location>
        <begin position="415"/>
        <end position="520"/>
    </location>
</feature>
<dbReference type="InterPro" id="IPR023346">
    <property type="entry name" value="Lysozyme-like_dom_sf"/>
</dbReference>
<reference evidence="3 4" key="1">
    <citation type="journal article" date="2015" name="Nature">
        <title>rRNA introns, odd ribosomes, and small enigmatic genomes across a large radiation of phyla.</title>
        <authorList>
            <person name="Brown C.T."/>
            <person name="Hug L.A."/>
            <person name="Thomas B.C."/>
            <person name="Sharon I."/>
            <person name="Castelle C.J."/>
            <person name="Singh A."/>
            <person name="Wilkins M.J."/>
            <person name="Williams K.H."/>
            <person name="Banfield J.F."/>
        </authorList>
    </citation>
    <scope>NUCLEOTIDE SEQUENCE [LARGE SCALE GENOMIC DNA]</scope>
</reference>
<dbReference type="SUPFAM" id="SSF53955">
    <property type="entry name" value="Lysozyme-like"/>
    <property type="match status" value="1"/>
</dbReference>
<dbReference type="InterPro" id="IPR008258">
    <property type="entry name" value="Transglycosylase_SLT_dom_1"/>
</dbReference>
<dbReference type="InterPro" id="IPR008939">
    <property type="entry name" value="Lytic_TGlycosylase_superhlx_U"/>
</dbReference>
<keyword evidence="1" id="KW-0732">Signal</keyword>
<dbReference type="Gene3D" id="1.25.20.10">
    <property type="entry name" value="Bacterial muramidases"/>
    <property type="match status" value="1"/>
</dbReference>
<name>A0A0G1TDJ3_9BACT</name>
<dbReference type="GO" id="GO:0004553">
    <property type="term" value="F:hydrolase activity, hydrolyzing O-glycosyl compounds"/>
    <property type="evidence" value="ECO:0007669"/>
    <property type="project" value="InterPro"/>
</dbReference>
<proteinExistence type="predicted"/>
<gene>
    <name evidence="3" type="ORF">UX60_C0023G0004</name>
</gene>
<dbReference type="PANTHER" id="PTHR37423:SF2">
    <property type="entry name" value="MEMBRANE-BOUND LYTIC MUREIN TRANSGLYCOSYLASE C"/>
    <property type="match status" value="1"/>
</dbReference>
<evidence type="ECO:0000256" key="1">
    <source>
        <dbReference type="ARBA" id="ARBA00022729"/>
    </source>
</evidence>
<evidence type="ECO:0000259" key="2">
    <source>
        <dbReference type="Pfam" id="PF01464"/>
    </source>
</evidence>
<organism evidence="3 4">
    <name type="scientific">Berkelbacteria bacterium GW2011_GWA2_46_7</name>
    <dbReference type="NCBI Taxonomy" id="1618335"/>
    <lineage>
        <taxon>Bacteria</taxon>
        <taxon>Candidatus Berkelbacteria</taxon>
    </lineage>
</organism>
<evidence type="ECO:0000313" key="3">
    <source>
        <dbReference type="EMBL" id="KKU43500.1"/>
    </source>
</evidence>
<dbReference type="CDD" id="cd13401">
    <property type="entry name" value="Slt70-like"/>
    <property type="match status" value="1"/>
</dbReference>
<sequence length="574" mass="66322">MTLLHEKIREMTEQSINATTPDKTVMVYFNAYPPLTSKGALIYANLLLKTTPKKTALPKIEYLWIHTDFKPKDEQAFYQLFKPYLSAETNHKRLDRLILDGNYYGLKQMKPYISKKNRAVVDFAINLIQKKSQFRLKWAGVPPHFKQYPGLTFQYLKWLLAKNQDDTGLKVFEEAVASGTFEGYSDLLQRYRNYFARYFLHRQDFQKSYAIFEKYPISPETLKTKVDYTEGEWLAAWIELRKQQKPDTAFKRFEGLYDFVSTPLSKSKMAYWCGRAREASGNESDAESWYQKAAEFPHTYYGQISLKKLGKSITLKLSKTPKPVTLTEPESELIHALKLLAPYGFASEKEKILFYLSKNGQKDMGEFLVEFCHEVNMPQLAVIVAKFMGQKSPVLIEKAYPTLKLSPESLSHPFVDEVLIHAIIRQESNFNSRSISTADARGFMQLVYTTARRIAKRLGIPLRKEDLTRQPHKNIDIGSVYLSGMLKQFKGNYVVALAGYNAGPHKAEEWVKVYGDPDSKEADLIDWIESIPYGETRGYVQRITETLPIYAQHLGKKSLYPQHINRLNRHEKGK</sequence>
<accession>A0A0G1TDJ3</accession>
<dbReference type="EMBL" id="LCMV01000023">
    <property type="protein sequence ID" value="KKU43500.1"/>
    <property type="molecule type" value="Genomic_DNA"/>
</dbReference>
<dbReference type="Gene3D" id="1.10.530.10">
    <property type="match status" value="1"/>
</dbReference>
<comment type="caution">
    <text evidence="3">The sequence shown here is derived from an EMBL/GenBank/DDBJ whole genome shotgun (WGS) entry which is preliminary data.</text>
</comment>
<dbReference type="Proteomes" id="UP000034487">
    <property type="component" value="Unassembled WGS sequence"/>
</dbReference>
<dbReference type="AlphaFoldDB" id="A0A0G1TDJ3"/>
<dbReference type="Pfam" id="PF01464">
    <property type="entry name" value="SLT"/>
    <property type="match status" value="1"/>
</dbReference>
<dbReference type="SUPFAM" id="SSF48435">
    <property type="entry name" value="Bacterial muramidases"/>
    <property type="match status" value="1"/>
</dbReference>